<protein>
    <recommendedName>
        <fullName evidence="3">Glycosyl hydrolase-like 10 domain-containing protein</fullName>
    </recommendedName>
</protein>
<dbReference type="PANTHER" id="PTHR43405:SF1">
    <property type="entry name" value="GLYCOSYL HYDROLASE DIGH"/>
    <property type="match status" value="1"/>
</dbReference>
<gene>
    <name evidence="4" type="ordered locus">Cyan7425_1537</name>
</gene>
<dbReference type="eggNOG" id="COG1649">
    <property type="taxonomic scope" value="Bacteria"/>
</dbReference>
<reference evidence="4" key="1">
    <citation type="submission" date="2009-01" db="EMBL/GenBank/DDBJ databases">
        <title>Complete sequence of chromosome Cyanothece sp. PCC 7425.</title>
        <authorList>
            <consortium name="US DOE Joint Genome Institute"/>
            <person name="Lucas S."/>
            <person name="Copeland A."/>
            <person name="Lapidus A."/>
            <person name="Glavina del Rio T."/>
            <person name="Dalin E."/>
            <person name="Tice H."/>
            <person name="Bruce D."/>
            <person name="Goodwin L."/>
            <person name="Pitluck S."/>
            <person name="Sims D."/>
            <person name="Meineke L."/>
            <person name="Brettin T."/>
            <person name="Detter J.C."/>
            <person name="Han C."/>
            <person name="Larimer F."/>
            <person name="Land M."/>
            <person name="Hauser L."/>
            <person name="Kyrpides N."/>
            <person name="Ovchinnikova G."/>
            <person name="Liberton M."/>
            <person name="Stoeckel J."/>
            <person name="Banerjee A."/>
            <person name="Singh A."/>
            <person name="Page L."/>
            <person name="Sato H."/>
            <person name="Zhao L."/>
            <person name="Sherman L."/>
            <person name="Pakrasi H."/>
            <person name="Richardson P."/>
        </authorList>
    </citation>
    <scope>NUCLEOTIDE SEQUENCE</scope>
    <source>
        <strain evidence="4">PCC 7425</strain>
    </source>
</reference>
<dbReference type="InterPro" id="IPR017853">
    <property type="entry name" value="GH"/>
</dbReference>
<feature type="chain" id="PRO_5002873370" description="Glycosyl hydrolase-like 10 domain-containing protein" evidence="2">
    <location>
        <begin position="22"/>
        <end position="380"/>
    </location>
</feature>
<feature type="domain" description="Glycosyl hydrolase-like 10" evidence="3">
    <location>
        <begin position="29"/>
        <end position="334"/>
    </location>
</feature>
<evidence type="ECO:0000256" key="2">
    <source>
        <dbReference type="SAM" id="SignalP"/>
    </source>
</evidence>
<evidence type="ECO:0000256" key="1">
    <source>
        <dbReference type="ARBA" id="ARBA00022729"/>
    </source>
</evidence>
<dbReference type="AlphaFoldDB" id="B8HPP6"/>
<accession>B8HPP6</accession>
<dbReference type="Gene3D" id="3.20.20.80">
    <property type="entry name" value="Glycosidases"/>
    <property type="match status" value="1"/>
</dbReference>
<evidence type="ECO:0000313" key="4">
    <source>
        <dbReference type="EMBL" id="ACL43907.1"/>
    </source>
</evidence>
<dbReference type="Pfam" id="PF02638">
    <property type="entry name" value="GHL10"/>
    <property type="match status" value="1"/>
</dbReference>
<dbReference type="InterPro" id="IPR052177">
    <property type="entry name" value="Divisome_Glycosyl_Hydrolase"/>
</dbReference>
<sequence>MQALLTLVCLVFLAQINPTLAQIPVSNSEIRGVWLTNIDSDVLYAPTSPDPGQPQLHRALKRLARLNFNTIYPTVWNWGYTLYPSSVAADTIGRSVDPHPGLKGRDLLAELVQQGHRQGLTVIPWFEFGFMAPADSELARRHPDWLSQRQDGTQVVKEGRDDRVWLNPFHPQVQQFILALLSEIVQNYDVDGIQLDDHFGLPVELGYDPFTVNLYRQEHKGNPPPSAQTPEWMKWRADRLTDFMVELVKTIKTVKPDALISLSPNPQAFSYTNFLQDWFTWQRKGLIDELILQVYRQDMEPFRTELSQPEVQFTRQNIPVGIGILAGLKNRITPINLIATQVQTARQQGYAGVSFFFYETIGSDRDQDFKSLFPTPSPRP</sequence>
<feature type="signal peptide" evidence="2">
    <location>
        <begin position="1"/>
        <end position="21"/>
    </location>
</feature>
<dbReference type="PANTHER" id="PTHR43405">
    <property type="entry name" value="GLYCOSYL HYDROLASE DIGH"/>
    <property type="match status" value="1"/>
</dbReference>
<evidence type="ECO:0000259" key="3">
    <source>
        <dbReference type="Pfam" id="PF02638"/>
    </source>
</evidence>
<dbReference type="InterPro" id="IPR003790">
    <property type="entry name" value="GHL10"/>
</dbReference>
<dbReference type="STRING" id="395961.Cyan7425_1537"/>
<organism evidence="4">
    <name type="scientific">Cyanothece sp. (strain PCC 7425 / ATCC 29141)</name>
    <dbReference type="NCBI Taxonomy" id="395961"/>
    <lineage>
        <taxon>Bacteria</taxon>
        <taxon>Bacillati</taxon>
        <taxon>Cyanobacteriota</taxon>
        <taxon>Cyanophyceae</taxon>
        <taxon>Gomontiellales</taxon>
        <taxon>Cyanothecaceae</taxon>
        <taxon>Cyanothece</taxon>
    </lineage>
</organism>
<dbReference type="EMBL" id="CP001344">
    <property type="protein sequence ID" value="ACL43907.1"/>
    <property type="molecule type" value="Genomic_DNA"/>
</dbReference>
<dbReference type="SUPFAM" id="SSF51445">
    <property type="entry name" value="(Trans)glycosidases"/>
    <property type="match status" value="1"/>
</dbReference>
<dbReference type="HOGENOM" id="CLU_029517_1_1_3"/>
<proteinExistence type="predicted"/>
<name>B8HPP6_CYAP4</name>
<keyword evidence="1 2" id="KW-0732">Signal</keyword>
<dbReference type="KEGG" id="cyn:Cyan7425_1537"/>